<dbReference type="Proteomes" id="UP001652628">
    <property type="component" value="Chromosome 3"/>
</dbReference>
<dbReference type="Pfam" id="PF21242">
    <property type="entry name" value="ECT2_PH"/>
    <property type="match status" value="1"/>
</dbReference>
<dbReference type="GeneID" id="108006869"/>
<dbReference type="RefSeq" id="XP_016925930.3">
    <property type="nucleotide sequence ID" value="XM_017070441.4"/>
</dbReference>
<dbReference type="GO" id="GO:0007399">
    <property type="term" value="P:nervous system development"/>
    <property type="evidence" value="ECO:0007669"/>
    <property type="project" value="TreeGrafter"/>
</dbReference>
<dbReference type="GO" id="GO:0005096">
    <property type="term" value="F:GTPase activator activity"/>
    <property type="evidence" value="ECO:0007669"/>
    <property type="project" value="InterPro"/>
</dbReference>
<dbReference type="PANTHER" id="PTHR16777">
    <property type="entry name" value="PROTEIN ECT2"/>
    <property type="match status" value="1"/>
</dbReference>
<dbReference type="GO" id="GO:0005634">
    <property type="term" value="C:nucleus"/>
    <property type="evidence" value="ECO:0007669"/>
    <property type="project" value="InterPro"/>
</dbReference>
<reference evidence="4" key="1">
    <citation type="submission" date="2025-08" db="UniProtKB">
        <authorList>
            <consortium name="RefSeq"/>
        </authorList>
    </citation>
    <scope>IDENTIFICATION</scope>
</reference>
<dbReference type="InterPro" id="IPR011993">
    <property type="entry name" value="PH-like_dom_sf"/>
</dbReference>
<feature type="domain" description="BRCT" evidence="2">
    <location>
        <begin position="133"/>
        <end position="211"/>
    </location>
</feature>
<dbReference type="Gene3D" id="2.30.29.30">
    <property type="entry name" value="Pleckstrin-homology domain (PH domain)/Phosphotyrosine-binding domain (PTB)"/>
    <property type="match status" value="1"/>
</dbReference>
<evidence type="ECO:0000259" key="2">
    <source>
        <dbReference type="PROSITE" id="PS50172"/>
    </source>
</evidence>
<gene>
    <name evidence="4" type="primary">pbl</name>
</gene>
<dbReference type="GO" id="GO:0005938">
    <property type="term" value="C:cell cortex"/>
    <property type="evidence" value="ECO:0007669"/>
    <property type="project" value="TreeGrafter"/>
</dbReference>
<evidence type="ECO:0000313" key="3">
    <source>
        <dbReference type="Proteomes" id="UP001652628"/>
    </source>
</evidence>
<dbReference type="InterPro" id="IPR049395">
    <property type="entry name" value="ECT2_PH"/>
</dbReference>
<feature type="domain" description="DH" evidence="1">
    <location>
        <begin position="310"/>
        <end position="499"/>
    </location>
</feature>
<dbReference type="Pfam" id="PF12738">
    <property type="entry name" value="PTCB-BRCT"/>
    <property type="match status" value="1"/>
</dbReference>
<accession>A0AB39Z0V1</accession>
<organism evidence="3 4">
    <name type="scientific">Drosophila suzukii</name>
    <name type="common">Spotted-wing drosophila fruit fly</name>
    <dbReference type="NCBI Taxonomy" id="28584"/>
    <lineage>
        <taxon>Eukaryota</taxon>
        <taxon>Metazoa</taxon>
        <taxon>Ecdysozoa</taxon>
        <taxon>Arthropoda</taxon>
        <taxon>Hexapoda</taxon>
        <taxon>Insecta</taxon>
        <taxon>Pterygota</taxon>
        <taxon>Neoptera</taxon>
        <taxon>Endopterygota</taxon>
        <taxon>Diptera</taxon>
        <taxon>Brachycera</taxon>
        <taxon>Muscomorpha</taxon>
        <taxon>Ephydroidea</taxon>
        <taxon>Drosophilidae</taxon>
        <taxon>Drosophila</taxon>
        <taxon>Sophophora</taxon>
    </lineage>
</organism>
<dbReference type="InterPro" id="IPR000219">
    <property type="entry name" value="DH_dom"/>
</dbReference>
<dbReference type="InterPro" id="IPR001357">
    <property type="entry name" value="BRCT_dom"/>
</dbReference>
<sequence>MEPGEKTAKGRWKLILGPPALKYAAEMKQTLGQNSRPIYNYAMRGVVTCFTGIRKKDELTKLVNLIHSMGGCIKKDLNTKTTHLICNHSGGEKYQYAKTFRLTVVRPAWVFAAWADRNSLEFDATQEGFTKTHRLKAFEGQKICFFGFPAEEHQHMVDVLLENGGVCAELDDPECSHVVVEEHSTATKPEPKNNHTHILKSDWFWYTIQNGYANEMDYLFGDYLDSITNTPNTDRRDSLPISFNKRKRKRFSQRIALEGTPLGSGKRRSSVSDAGHLSFDCTSSPDKLESEKLLHAEPEASDATPAKKSMRFNHFMDFYTTESNYVGILDTILNLFKNKLEELAETNDPLLNKSEIKTIFGNFLPIHEVHQSMLEHLRKLHANWREDCLIGDIIIQHRDELIKAYPPYVNFFEQMKEQLQYCDREYPRFHAFLKINQTKPECGRQGLQDLMIRPVQRLPSISLLLNDILKHTSSGNADHSRLEEALKAIKQVTLHINEDKRRTESRMAIFDIFNDIDGCPAHLVSSNRSFILKCEVNELSDSLSGRGDSLVLYLFSDSIELCKRRSKGFNTAKSPSTAKTHKHLKLISLNTIRLVIDISDSPRAFGLLLRGDKEKLYTFTISDEETDKSVYVKKLCNQIAAHTCRTDADKLLICRTSQELEVDISDVNVSTLSKAFKLAAKTRLKVGRAFSFNKTPNKLKRAVSTMMTSPFGSTNSLTPASQLAQMRLASCTNINEVDDEDCASMRSSSPSTGSEILVVPPLSVQPTRKNKAVVGRI</sequence>
<dbReference type="Gene3D" id="1.20.900.10">
    <property type="entry name" value="Dbl homology (DH) domain"/>
    <property type="match status" value="1"/>
</dbReference>
<dbReference type="Pfam" id="PF00533">
    <property type="entry name" value="BRCT"/>
    <property type="match status" value="1"/>
</dbReference>
<dbReference type="InterPro" id="IPR036420">
    <property type="entry name" value="BRCT_dom_sf"/>
</dbReference>
<evidence type="ECO:0000259" key="1">
    <source>
        <dbReference type="PROSITE" id="PS50010"/>
    </source>
</evidence>
<dbReference type="GO" id="GO:2000431">
    <property type="term" value="P:regulation of cytokinesis, actomyosin contractile ring assembly"/>
    <property type="evidence" value="ECO:0007669"/>
    <property type="project" value="InterPro"/>
</dbReference>
<dbReference type="SUPFAM" id="SSF52113">
    <property type="entry name" value="BRCT domain"/>
    <property type="match status" value="2"/>
</dbReference>
<dbReference type="CDD" id="cd17732">
    <property type="entry name" value="BRCT_Ect2_rpt2"/>
    <property type="match status" value="1"/>
</dbReference>
<dbReference type="InterPro" id="IPR026817">
    <property type="entry name" value="Ect2"/>
</dbReference>
<evidence type="ECO:0000313" key="4">
    <source>
        <dbReference type="RefSeq" id="XP_016925930.3"/>
    </source>
</evidence>
<dbReference type="SMART" id="SM00325">
    <property type="entry name" value="RhoGEF"/>
    <property type="match status" value="1"/>
</dbReference>
<dbReference type="Pfam" id="PF00621">
    <property type="entry name" value="RhoGEF"/>
    <property type="match status" value="1"/>
</dbReference>
<dbReference type="SUPFAM" id="SSF50729">
    <property type="entry name" value="PH domain-like"/>
    <property type="match status" value="1"/>
</dbReference>
<dbReference type="CDD" id="cd01229">
    <property type="entry name" value="PH_Ect2"/>
    <property type="match status" value="1"/>
</dbReference>
<dbReference type="PROSITE" id="PS50172">
    <property type="entry name" value="BRCT"/>
    <property type="match status" value="2"/>
</dbReference>
<dbReference type="SMART" id="SM00292">
    <property type="entry name" value="BRCT"/>
    <property type="match status" value="2"/>
</dbReference>
<feature type="domain" description="BRCT" evidence="2">
    <location>
        <begin position="38"/>
        <end position="127"/>
    </location>
</feature>
<protein>
    <submittedName>
        <fullName evidence="4">Protein ECT2 isoform X4</fullName>
    </submittedName>
</protein>
<name>A0AB39Z0V1_DROSZ</name>
<dbReference type="GO" id="GO:0000281">
    <property type="term" value="P:mitotic cytokinesis"/>
    <property type="evidence" value="ECO:0007669"/>
    <property type="project" value="TreeGrafter"/>
</dbReference>
<proteinExistence type="predicted"/>
<dbReference type="Gene3D" id="3.40.50.10190">
    <property type="entry name" value="BRCT domain"/>
    <property type="match status" value="2"/>
</dbReference>
<keyword evidence="3" id="KW-1185">Reference proteome</keyword>
<dbReference type="PROSITE" id="PS50010">
    <property type="entry name" value="DH_2"/>
    <property type="match status" value="1"/>
</dbReference>
<dbReference type="PANTHER" id="PTHR16777:SF2">
    <property type="entry name" value="PROTEIN ECT2"/>
    <property type="match status" value="1"/>
</dbReference>
<dbReference type="InterPro" id="IPR035899">
    <property type="entry name" value="DBL_dom_sf"/>
</dbReference>
<dbReference type="SUPFAM" id="SSF48065">
    <property type="entry name" value="DBL homology domain (DH-domain)"/>
    <property type="match status" value="1"/>
</dbReference>
<dbReference type="GO" id="GO:0005085">
    <property type="term" value="F:guanyl-nucleotide exchange factor activity"/>
    <property type="evidence" value="ECO:0007669"/>
    <property type="project" value="InterPro"/>
</dbReference>
<dbReference type="CDD" id="cd00160">
    <property type="entry name" value="RhoGEF"/>
    <property type="match status" value="1"/>
</dbReference>
<dbReference type="AlphaFoldDB" id="A0AB39Z0V1"/>